<reference evidence="2" key="1">
    <citation type="submission" date="2022-09" db="EMBL/GenBank/DDBJ databases">
        <authorList>
            <person name="Valles S.M."/>
            <person name="Zhao C."/>
            <person name="Rivers A.R."/>
            <person name="Iwata R.L."/>
            <person name="Oi D.H."/>
            <person name="Cha D.H."/>
            <person name="Collignon R.M."/>
            <person name="Cox N.A."/>
            <person name="Morton G.J."/>
            <person name="Calcaterra L.A."/>
        </authorList>
    </citation>
    <scope>NUCLEOTIDE SEQUENCE</scope>
</reference>
<evidence type="ECO:0000313" key="2">
    <source>
        <dbReference type="EMBL" id="WAL01495.1"/>
    </source>
</evidence>
<proteinExistence type="predicted"/>
<sequence length="250" mass="25139">MNAVNPTGSFSSRAAGNFPSVLSDSGVPGGFRTLGSNYYSNLTLGNNLGGAQASGGAVFSSTTSSSFASEAQKTRSLWESGMADLKNQSVTNPIDTATNIAEGASALASTGLAASGIGAPLGLAMQLSQAVGRSIQGSLSTSAQNTIGRDYQNNLQQWSIGGNKAADAVYNLQQQRAADANTGAAFGSIFGPFGALAGWWIGMQSSSANDPYNAYKVNSFGGGISASDSGIAPSLNSDATTGESTMTDSL</sequence>
<feature type="compositionally biased region" description="Polar residues" evidence="1">
    <location>
        <begin position="234"/>
        <end position="250"/>
    </location>
</feature>
<evidence type="ECO:0000256" key="1">
    <source>
        <dbReference type="SAM" id="MobiDB-lite"/>
    </source>
</evidence>
<accession>A0AA95IYY3</accession>
<dbReference type="EMBL" id="OP518021">
    <property type="protein sequence ID" value="WAL01495.1"/>
    <property type="molecule type" value="Genomic_RNA"/>
</dbReference>
<organism evidence="2">
    <name type="scientific">Electric ant polycipivirus 1</name>
    <dbReference type="NCBI Taxonomy" id="3003605"/>
    <lineage>
        <taxon>Viruses</taxon>
        <taxon>Riboviria</taxon>
        <taxon>Orthornavirae</taxon>
        <taxon>Pisuviricota</taxon>
        <taxon>Pisoniviricetes</taxon>
        <taxon>Picornavirales</taxon>
        <taxon>Polycipiviridae</taxon>
    </lineage>
</organism>
<feature type="region of interest" description="Disordered" evidence="1">
    <location>
        <begin position="231"/>
        <end position="250"/>
    </location>
</feature>
<name>A0AA95IYY3_9VIRU</name>
<protein>
    <submittedName>
        <fullName evidence="2">Uncharacterized protein</fullName>
    </submittedName>
</protein>